<gene>
    <name evidence="1" type="ORF">D3P96_08305</name>
</gene>
<name>A0A3P2R952_WEIVI</name>
<dbReference type="RefSeq" id="WP_124943867.1">
    <property type="nucleotide sequence ID" value="NZ_RHGY01000014.1"/>
</dbReference>
<accession>A0A3P2R952</accession>
<evidence type="ECO:0008006" key="3">
    <source>
        <dbReference type="Google" id="ProtNLM"/>
    </source>
</evidence>
<proteinExistence type="predicted"/>
<comment type="caution">
    <text evidence="1">The sequence shown here is derived from an EMBL/GenBank/DDBJ whole genome shotgun (WGS) entry which is preliminary data.</text>
</comment>
<reference evidence="1 2" key="1">
    <citation type="submission" date="2018-10" db="EMBL/GenBank/DDBJ databases">
        <title>Draft genome sequence of Weissella viridescens UCO-SMC3.</title>
        <authorList>
            <person name="Garcia-Cancino A."/>
            <person name="Espinoza-Monje M."/>
            <person name="Albarracin L."/>
            <person name="Garcia-Castillo V."/>
            <person name="Campos-Martin J."/>
            <person name="Nakano Y."/>
            <person name="Guitierrez-Zamorano C."/>
            <person name="Ikeda-Ohtsubo W."/>
            <person name="Morita H."/>
            <person name="Kitazawa H."/>
            <person name="Villena J."/>
        </authorList>
    </citation>
    <scope>NUCLEOTIDE SEQUENCE [LARGE SCALE GENOMIC DNA]</scope>
    <source>
        <strain evidence="1 2">UCO-SMC3</strain>
    </source>
</reference>
<protein>
    <recommendedName>
        <fullName evidence="3">Mga helix-turn-helix domain-containing protein</fullName>
    </recommendedName>
</protein>
<sequence length="470" mass="55017">MFNELLLSDDQSKISLFEYLLNQNDTTFKLSNLEVDLNISRFKLRSDIESINADLESIKQPTLFEITSGWLYPSDRLSHQILQALLTIYFKRSSYYPLIIETLFSKDDFVPLKKMQENYNWTNVAYSRNKKTLLNLINKNSTAGDYGSYRILLFNILFYFNEQLVLPIDMIKTFSKIQYTFNPNNDLNKTHQISLMLSITYYEVNNHSHFIKAEECWLTSSSKTIELGSEFSKEEDCYFTQFLMTENLFPLNEFSYTQFQDRSKFEYIYMLTYDEISPLLLENNEPSLVKKILLIISEMIFIAQYAHDFPETIHLLVPKTYFNEIYPSLTHALVSLFNMFKNEKLVGKNDDRLFLLICAQLVSSDLNLENIDPVSICVDFTGGYAINEWIRCQITNFVGLNLRLKNITAESADIYLGDFAQSNLKTEQIIWTKPPTPKDWYQFGQAIVQIKRKKLSTQKTNNTSKIKPFD</sequence>
<organism evidence="1 2">
    <name type="scientific">Weissella viridescens</name>
    <name type="common">Lactobacillus viridescens</name>
    <dbReference type="NCBI Taxonomy" id="1629"/>
    <lineage>
        <taxon>Bacteria</taxon>
        <taxon>Bacillati</taxon>
        <taxon>Bacillota</taxon>
        <taxon>Bacilli</taxon>
        <taxon>Lactobacillales</taxon>
        <taxon>Lactobacillaceae</taxon>
        <taxon>Weissella</taxon>
    </lineage>
</organism>
<dbReference type="Proteomes" id="UP000275836">
    <property type="component" value="Unassembled WGS sequence"/>
</dbReference>
<evidence type="ECO:0000313" key="1">
    <source>
        <dbReference type="EMBL" id="RRG17337.1"/>
    </source>
</evidence>
<dbReference type="OrthoDB" id="2147617at2"/>
<evidence type="ECO:0000313" key="2">
    <source>
        <dbReference type="Proteomes" id="UP000275836"/>
    </source>
</evidence>
<dbReference type="AlphaFoldDB" id="A0A3P2R952"/>
<dbReference type="EMBL" id="RHGY01000014">
    <property type="protein sequence ID" value="RRG17337.1"/>
    <property type="molecule type" value="Genomic_DNA"/>
</dbReference>